<dbReference type="EC" id="1.6.99.1" evidence="3"/>
<dbReference type="SUPFAM" id="SSF51905">
    <property type="entry name" value="FAD/NAD(P)-binding domain"/>
    <property type="match status" value="1"/>
</dbReference>
<dbReference type="Proteomes" id="UP000672657">
    <property type="component" value="Unassembled WGS sequence"/>
</dbReference>
<comment type="caution">
    <text evidence="3">The sequence shown here is derived from an EMBL/GenBank/DDBJ whole genome shotgun (WGS) entry which is preliminary data.</text>
</comment>
<dbReference type="CDD" id="cd02932">
    <property type="entry name" value="OYE_YqiM_FMN"/>
    <property type="match status" value="1"/>
</dbReference>
<gene>
    <name evidence="3" type="primary">namA_1</name>
    <name evidence="3" type="ORF">LMG26411_01415</name>
</gene>
<organism evidence="3 4">
    <name type="scientific">Cupriavidus numazuensis</name>
    <dbReference type="NCBI Taxonomy" id="221992"/>
    <lineage>
        <taxon>Bacteria</taxon>
        <taxon>Pseudomonadati</taxon>
        <taxon>Pseudomonadota</taxon>
        <taxon>Betaproteobacteria</taxon>
        <taxon>Burkholderiales</taxon>
        <taxon>Burkholderiaceae</taxon>
        <taxon>Cupriavidus</taxon>
    </lineage>
</organism>
<keyword evidence="4" id="KW-1185">Reference proteome</keyword>
<dbReference type="Gene3D" id="3.20.20.70">
    <property type="entry name" value="Aldolase class I"/>
    <property type="match status" value="1"/>
</dbReference>
<evidence type="ECO:0000259" key="1">
    <source>
        <dbReference type="Pfam" id="PF00724"/>
    </source>
</evidence>
<sequence length="789" mass="87444">MRVLCIGGGPAGLYFGLLMKLQDPANEVIVVERNRPYDTFGWGVVFSDATMDNLKVADPVSAAEINEAFNHWDDIDVHIGGRTIRSGGHGFIGIGRKRLLNILQARCEALGVKLVFETDVSDDQALAMQYQADLVIASDGLNSRIRTRYADTFQPDIDTRQCRFVWLGTHKLFDAFTFAFEKTEHGWFQAHAYRFDDNTSTFIVETPEEVWRAAGIEQMSQEEGIAYCEKLFARYLDGNKLISNATHLRGSANWIRFPRVICKHWVHWNTLPDGRRVPVVLMGDAAHTAHFSIGSGTKLALEDAIDLATDIAASGPSAHDALPAALERYEATRSVEVLKIQNAARNSTEWFENVERYAGLAPEQFAYSLLTRSQRISHENLRVRDAGYVQKFEHWLAGEAGVPAESLRLREDKPVPPMFTPYRVRGVTLKNRVVVSPMAMYSSVDGVPGDFHLVHLGSRALGGAGMVVAEMTCVSPDARITPACPGLWNDAQRDAWKRIVDFVHANSDARIAMQIGHAGRKGSTQLGWEKMDHPLPQGNWPLLSASPIPYLPGESQVPREMTREDMDRVRDDFVAAAHRAAEAGFDWLELHCAHGYLLSSFISPLSNQRADEYGGTLANRLRYPLEVFAAVRAVWPADKPMSVRISAHDWVEGGITPDDAVEIARAFKAAGADMIDCSSGQVSPDQAPVYGRMYQTPFADRIRNEADIPTIAVGAIFEADHVDSIIAAGRADLCAVARPHLADPAWTLHEAAKLGYRDVSWPRQYEAGKRQLETNLERAAALARAVVEH</sequence>
<keyword evidence="3" id="KW-0560">Oxidoreductase</keyword>
<name>A0ABM8TDL2_9BURK</name>
<dbReference type="NCBIfam" id="NF006101">
    <property type="entry name" value="PRK08255.1"/>
    <property type="match status" value="1"/>
</dbReference>
<accession>A0ABM8TDL2</accession>
<proteinExistence type="predicted"/>
<dbReference type="PANTHER" id="PTHR43303:SF3">
    <property type="entry name" value="BLR3436 PROTEIN"/>
    <property type="match status" value="1"/>
</dbReference>
<dbReference type="RefSeq" id="WP_211952580.1">
    <property type="nucleotide sequence ID" value="NZ_CAJPVI010000006.1"/>
</dbReference>
<dbReference type="InterPro" id="IPR001155">
    <property type="entry name" value="OxRdtase_FMN_N"/>
</dbReference>
<dbReference type="PRINTS" id="PR00420">
    <property type="entry name" value="RNGMNOXGNASE"/>
</dbReference>
<dbReference type="InterPro" id="IPR036188">
    <property type="entry name" value="FAD/NAD-bd_sf"/>
</dbReference>
<reference evidence="3 4" key="1">
    <citation type="submission" date="2021-03" db="EMBL/GenBank/DDBJ databases">
        <authorList>
            <person name="Peeters C."/>
        </authorList>
    </citation>
    <scope>NUCLEOTIDE SEQUENCE [LARGE SCALE GENOMIC DNA]</scope>
    <source>
        <strain evidence="3 4">LMG 26411</strain>
    </source>
</reference>
<dbReference type="InterPro" id="IPR002938">
    <property type="entry name" value="FAD-bd"/>
</dbReference>
<dbReference type="PANTHER" id="PTHR43303">
    <property type="entry name" value="NADPH DEHYDROGENASE C23G7.10C-RELATED"/>
    <property type="match status" value="1"/>
</dbReference>
<dbReference type="Gene3D" id="3.30.9.20">
    <property type="match status" value="1"/>
</dbReference>
<feature type="domain" description="FAD-binding" evidence="2">
    <location>
        <begin position="2"/>
        <end position="149"/>
    </location>
</feature>
<feature type="domain" description="NADH:flavin oxidoreductase/NADH oxidase N-terminal" evidence="1">
    <location>
        <begin position="418"/>
        <end position="748"/>
    </location>
</feature>
<dbReference type="EMBL" id="CAJPVI010000006">
    <property type="protein sequence ID" value="CAG2137575.1"/>
    <property type="molecule type" value="Genomic_DNA"/>
</dbReference>
<evidence type="ECO:0000313" key="3">
    <source>
        <dbReference type="EMBL" id="CAG2137575.1"/>
    </source>
</evidence>
<dbReference type="InterPro" id="IPR044152">
    <property type="entry name" value="YqjM-like"/>
</dbReference>
<feature type="domain" description="FAD-binding" evidence="2">
    <location>
        <begin position="277"/>
        <end position="334"/>
    </location>
</feature>
<dbReference type="SUPFAM" id="SSF51395">
    <property type="entry name" value="FMN-linked oxidoreductases"/>
    <property type="match status" value="1"/>
</dbReference>
<evidence type="ECO:0000313" key="4">
    <source>
        <dbReference type="Proteomes" id="UP000672657"/>
    </source>
</evidence>
<protein>
    <submittedName>
        <fullName evidence="3">NADPH dehydrogenase</fullName>
        <ecNumber evidence="3">1.6.99.1</ecNumber>
    </submittedName>
</protein>
<dbReference type="Pfam" id="PF01494">
    <property type="entry name" value="FAD_binding_3"/>
    <property type="match status" value="2"/>
</dbReference>
<dbReference type="Pfam" id="PF00724">
    <property type="entry name" value="Oxidored_FMN"/>
    <property type="match status" value="1"/>
</dbReference>
<dbReference type="Gene3D" id="3.50.50.60">
    <property type="entry name" value="FAD/NAD(P)-binding domain"/>
    <property type="match status" value="1"/>
</dbReference>
<dbReference type="InterPro" id="IPR013785">
    <property type="entry name" value="Aldolase_TIM"/>
</dbReference>
<dbReference type="GO" id="GO:0003959">
    <property type="term" value="F:NADPH dehydrogenase activity"/>
    <property type="evidence" value="ECO:0007669"/>
    <property type="project" value="UniProtKB-EC"/>
</dbReference>
<evidence type="ECO:0000259" key="2">
    <source>
        <dbReference type="Pfam" id="PF01494"/>
    </source>
</evidence>